<accession>A0A0F6AB00</accession>
<dbReference type="InterPro" id="IPR006674">
    <property type="entry name" value="HD_domain"/>
</dbReference>
<dbReference type="AlphaFoldDB" id="A0A0F6AB00"/>
<gene>
    <name evidence="3" type="ORF">N479_14480</name>
</gene>
<sequence>MAKSNLLKSWLDSLAHGHSPDFDECQSYLACYFPLLNEFINTEQDARWHAEGNVAIHTNMVLNEVYDLLRTDAGHIKGEKRQALILSALLHDIAKPITTRRKDIAGLERVVAPKHEDIGASYLALRLMALPLCHRVVMMILGLVGFHHMPKLLVVRDGAFNDYLQLSLCADLELLFWLEVADMNGRICEDVDSQLDLLAQFRMFAEEYCLWGNCNPEQMYLQNIQVKTSEAQQRFVDGYAIQQLSQGAIVLPEEAIAKNYQACQHYSHFYVMCGVSGSGKSTWIKQNLSGVEVISLDEIRAEFNGRRGCQKNRGQVLQIAKSRLKTALAQKRDVVWDATNIRQDFRRILYNLGERYGALVTLVVFHQPPNVIYQNNRARHHVVGDGVLSEQIKKLQWPWRTEGHRMLFIGESGQALSRYGTF</sequence>
<name>A0A0F6AB00_9GAMM</name>
<dbReference type="EMBL" id="AUXW01000148">
    <property type="protein sequence ID" value="KKE83345.1"/>
    <property type="molecule type" value="Genomic_DNA"/>
</dbReference>
<dbReference type="PANTHER" id="PTHR47545:SF1">
    <property type="entry name" value="MULTIFUNCTIONAL CCA PROTEIN"/>
    <property type="match status" value="1"/>
</dbReference>
<dbReference type="Pfam" id="PF13671">
    <property type="entry name" value="AAA_33"/>
    <property type="match status" value="1"/>
</dbReference>
<evidence type="ECO:0000256" key="1">
    <source>
        <dbReference type="ARBA" id="ARBA00022741"/>
    </source>
</evidence>
<dbReference type="InterPro" id="IPR027417">
    <property type="entry name" value="P-loop_NTPase"/>
</dbReference>
<dbReference type="Gene3D" id="1.10.3210.10">
    <property type="entry name" value="Hypothetical protein af1432"/>
    <property type="match status" value="1"/>
</dbReference>
<evidence type="ECO:0000259" key="2">
    <source>
        <dbReference type="Pfam" id="PF01966"/>
    </source>
</evidence>
<organism evidence="3 4">
    <name type="scientific">Pseudoalteromonas luteoviolacea S4054</name>
    <dbReference type="NCBI Taxonomy" id="1129367"/>
    <lineage>
        <taxon>Bacteria</taxon>
        <taxon>Pseudomonadati</taxon>
        <taxon>Pseudomonadota</taxon>
        <taxon>Gammaproteobacteria</taxon>
        <taxon>Alteromonadales</taxon>
        <taxon>Pseudoalteromonadaceae</taxon>
        <taxon>Pseudoalteromonas</taxon>
    </lineage>
</organism>
<keyword evidence="1" id="KW-0547">Nucleotide-binding</keyword>
<feature type="domain" description="HD" evidence="2">
    <location>
        <begin position="65"/>
        <end position="150"/>
    </location>
</feature>
<dbReference type="Pfam" id="PF01966">
    <property type="entry name" value="HD"/>
    <property type="match status" value="1"/>
</dbReference>
<dbReference type="InterPro" id="IPR050124">
    <property type="entry name" value="tRNA_CCA-adding_enzyme"/>
</dbReference>
<dbReference type="PATRIC" id="fig|1129367.4.peg.2727"/>
<proteinExistence type="predicted"/>
<dbReference type="PANTHER" id="PTHR47545">
    <property type="entry name" value="MULTIFUNCTIONAL CCA PROTEIN"/>
    <property type="match status" value="1"/>
</dbReference>
<evidence type="ECO:0000313" key="4">
    <source>
        <dbReference type="Proteomes" id="UP000033434"/>
    </source>
</evidence>
<dbReference type="InterPro" id="IPR003607">
    <property type="entry name" value="HD/PDEase_dom"/>
</dbReference>
<dbReference type="Gene3D" id="3.40.50.300">
    <property type="entry name" value="P-loop containing nucleotide triphosphate hydrolases"/>
    <property type="match status" value="1"/>
</dbReference>
<dbReference type="RefSeq" id="WP_046356329.1">
    <property type="nucleotide sequence ID" value="NZ_AUXW01000148.1"/>
</dbReference>
<dbReference type="CDD" id="cd00077">
    <property type="entry name" value="HDc"/>
    <property type="match status" value="1"/>
</dbReference>
<protein>
    <recommendedName>
        <fullName evidence="2">HD domain-containing protein</fullName>
    </recommendedName>
</protein>
<dbReference type="GO" id="GO:0000166">
    <property type="term" value="F:nucleotide binding"/>
    <property type="evidence" value="ECO:0007669"/>
    <property type="project" value="UniProtKB-KW"/>
</dbReference>
<reference evidence="3 4" key="1">
    <citation type="journal article" date="2015" name="BMC Genomics">
        <title>Genome mining reveals unlocked bioactive potential of marine Gram-negative bacteria.</title>
        <authorList>
            <person name="Machado H."/>
            <person name="Sonnenschein E.C."/>
            <person name="Melchiorsen J."/>
            <person name="Gram L."/>
        </authorList>
    </citation>
    <scope>NUCLEOTIDE SEQUENCE [LARGE SCALE GENOMIC DNA]</scope>
    <source>
        <strain evidence="3 4">S4054</strain>
    </source>
</reference>
<dbReference type="SUPFAM" id="SSF52540">
    <property type="entry name" value="P-loop containing nucleoside triphosphate hydrolases"/>
    <property type="match status" value="1"/>
</dbReference>
<dbReference type="SUPFAM" id="SSF109604">
    <property type="entry name" value="HD-domain/PDEase-like"/>
    <property type="match status" value="1"/>
</dbReference>
<dbReference type="Proteomes" id="UP000033434">
    <property type="component" value="Unassembled WGS sequence"/>
</dbReference>
<comment type="caution">
    <text evidence="3">The sequence shown here is derived from an EMBL/GenBank/DDBJ whole genome shotgun (WGS) entry which is preliminary data.</text>
</comment>
<evidence type="ECO:0000313" key="3">
    <source>
        <dbReference type="EMBL" id="KKE83345.1"/>
    </source>
</evidence>